<reference evidence="1" key="2">
    <citation type="submission" date="2012-05" db="EMBL/GenBank/DDBJ databases">
        <title>The Genome Annotation of Fusarium oxysporum PHW808.</title>
        <authorList>
            <consortium name="The Broad Institute Genomics Platform"/>
            <person name="Ma L.-J."/>
            <person name="Corby-Kistler H."/>
            <person name="Broz K."/>
            <person name="Gale L.R."/>
            <person name="Jonkers W."/>
            <person name="O'Donnell K."/>
            <person name="Ploetz R."/>
            <person name="Steinberg C."/>
            <person name="Schwartz D.C."/>
            <person name="VanEtten H."/>
            <person name="Zhou S."/>
            <person name="Young S.K."/>
            <person name="Zeng Q."/>
            <person name="Gargeya S."/>
            <person name="Fitzgerald M."/>
            <person name="Abouelleil A."/>
            <person name="Alvarado L."/>
            <person name="Chapman S.B."/>
            <person name="Gainer-Dewar J."/>
            <person name="Goldberg J."/>
            <person name="Griggs A."/>
            <person name="Gujja S."/>
            <person name="Hansen M."/>
            <person name="Howarth C."/>
            <person name="Imamovic A."/>
            <person name="Ireland A."/>
            <person name="Larimer J."/>
            <person name="McCowan C."/>
            <person name="Murphy C."/>
            <person name="Pearson M."/>
            <person name="Poon T.W."/>
            <person name="Priest M."/>
            <person name="Roberts A."/>
            <person name="Saif S."/>
            <person name="Shea T."/>
            <person name="Sykes S."/>
            <person name="Wortman J."/>
            <person name="Nusbaum C."/>
            <person name="Birren B."/>
        </authorList>
    </citation>
    <scope>NUCLEOTIDE SEQUENCE</scope>
    <source>
        <strain evidence="1">54008</strain>
    </source>
</reference>
<protein>
    <submittedName>
        <fullName evidence="1">Uncharacterized protein</fullName>
    </submittedName>
</protein>
<evidence type="ECO:0000313" key="1">
    <source>
        <dbReference type="EMBL" id="EXL64849.1"/>
    </source>
</evidence>
<accession>X0HUM7</accession>
<dbReference type="AlphaFoldDB" id="X0HUM7"/>
<proteinExistence type="predicted"/>
<dbReference type="EMBL" id="JH659229">
    <property type="protein sequence ID" value="EXL64849.1"/>
    <property type="molecule type" value="Genomic_DNA"/>
</dbReference>
<organism evidence="1">
    <name type="scientific">Fusarium oxysporum f. sp. conglutinans race 2 54008</name>
    <dbReference type="NCBI Taxonomy" id="1089457"/>
    <lineage>
        <taxon>Eukaryota</taxon>
        <taxon>Fungi</taxon>
        <taxon>Dikarya</taxon>
        <taxon>Ascomycota</taxon>
        <taxon>Pezizomycotina</taxon>
        <taxon>Sordariomycetes</taxon>
        <taxon>Hypocreomycetidae</taxon>
        <taxon>Hypocreales</taxon>
        <taxon>Nectriaceae</taxon>
        <taxon>Fusarium</taxon>
        <taxon>Fusarium oxysporum species complex</taxon>
    </lineage>
</organism>
<dbReference type="Proteomes" id="UP000030676">
    <property type="component" value="Unassembled WGS sequence"/>
</dbReference>
<dbReference type="HOGENOM" id="CLU_3279539_0_0_1"/>
<reference evidence="1" key="1">
    <citation type="submission" date="2011-11" db="EMBL/GenBank/DDBJ databases">
        <title>The Genome Sequence of Fusarium oxysporum PHW808.</title>
        <authorList>
            <consortium name="The Broad Institute Genome Sequencing Platform"/>
            <person name="Ma L.-J."/>
            <person name="Gale L.R."/>
            <person name="Schwartz D.C."/>
            <person name="Zhou S."/>
            <person name="Corby-Kistler H."/>
            <person name="Young S.K."/>
            <person name="Zeng Q."/>
            <person name="Gargeya S."/>
            <person name="Fitzgerald M."/>
            <person name="Haas B."/>
            <person name="Abouelleil A."/>
            <person name="Alvarado L."/>
            <person name="Arachchi H.M."/>
            <person name="Berlin A."/>
            <person name="Brown A."/>
            <person name="Chapman S.B."/>
            <person name="Chen Z."/>
            <person name="Dunbar C."/>
            <person name="Freedman E."/>
            <person name="Gearin G."/>
            <person name="Goldberg J."/>
            <person name="Griggs A."/>
            <person name="Gujja S."/>
            <person name="Heiman D."/>
            <person name="Howarth C."/>
            <person name="Larson L."/>
            <person name="Lui A."/>
            <person name="MacDonald P.J.P."/>
            <person name="Montmayeur A."/>
            <person name="Murphy C."/>
            <person name="Neiman D."/>
            <person name="Pearson M."/>
            <person name="Priest M."/>
            <person name="Roberts A."/>
            <person name="Saif S."/>
            <person name="Shea T."/>
            <person name="Shenoy N."/>
            <person name="Sisk P."/>
            <person name="Stolte C."/>
            <person name="Sykes S."/>
            <person name="Wortman J."/>
            <person name="Nusbaum C."/>
            <person name="Birren B."/>
        </authorList>
    </citation>
    <scope>NUCLEOTIDE SEQUENCE [LARGE SCALE GENOMIC DNA]</scope>
    <source>
        <strain evidence="1">54008</strain>
    </source>
</reference>
<name>X0HUM7_FUSOX</name>
<gene>
    <name evidence="1" type="ORF">FOPG_18908</name>
</gene>
<sequence>MAKYLEPQEWHPANEEPSRIFRRTTLLHPSLYTPHPSLCPI</sequence>